<reference evidence="1" key="1">
    <citation type="submission" date="2019-08" db="EMBL/GenBank/DDBJ databases">
        <authorList>
            <person name="Kucharzyk K."/>
            <person name="Murdoch R.W."/>
            <person name="Higgins S."/>
            <person name="Loffler F."/>
        </authorList>
    </citation>
    <scope>NUCLEOTIDE SEQUENCE</scope>
</reference>
<organism evidence="1">
    <name type="scientific">bioreactor metagenome</name>
    <dbReference type="NCBI Taxonomy" id="1076179"/>
    <lineage>
        <taxon>unclassified sequences</taxon>
        <taxon>metagenomes</taxon>
        <taxon>ecological metagenomes</taxon>
    </lineage>
</organism>
<protein>
    <submittedName>
        <fullName evidence="1">Uncharacterized protein</fullName>
    </submittedName>
</protein>
<accession>A0A645ELQ9</accession>
<proteinExistence type="predicted"/>
<gene>
    <name evidence="1" type="ORF">SDC9_149943</name>
</gene>
<dbReference type="AlphaFoldDB" id="A0A645ELQ9"/>
<sequence length="94" mass="10352">MLMFTPDIFPANELIKLGVFACISSSPLMACMEYPNDRTSFRIPNAVTTTSDNISLSSDRVTLITLFPLTGTTSVFMPTYLNTKLALLRTLAKV</sequence>
<comment type="caution">
    <text evidence="1">The sequence shown here is derived from an EMBL/GenBank/DDBJ whole genome shotgun (WGS) entry which is preliminary data.</text>
</comment>
<name>A0A645ELQ9_9ZZZZ</name>
<dbReference type="EMBL" id="VSSQ01048678">
    <property type="protein sequence ID" value="MPN02727.1"/>
    <property type="molecule type" value="Genomic_DNA"/>
</dbReference>
<evidence type="ECO:0000313" key="1">
    <source>
        <dbReference type="EMBL" id="MPN02727.1"/>
    </source>
</evidence>